<proteinExistence type="predicted"/>
<feature type="transmembrane region" description="Helical" evidence="1">
    <location>
        <begin position="80"/>
        <end position="100"/>
    </location>
</feature>
<keyword evidence="1" id="KW-0472">Membrane</keyword>
<evidence type="ECO:0000313" key="2">
    <source>
        <dbReference type="EMBL" id="PWN57712.1"/>
    </source>
</evidence>
<protein>
    <submittedName>
        <fullName evidence="2">DUF1304 domain-containing protein</fullName>
    </submittedName>
</protein>
<evidence type="ECO:0000256" key="1">
    <source>
        <dbReference type="SAM" id="Phobius"/>
    </source>
</evidence>
<accession>A0A363UQE8</accession>
<dbReference type="Proteomes" id="UP000251800">
    <property type="component" value="Unassembled WGS sequence"/>
</dbReference>
<comment type="caution">
    <text evidence="2">The sequence shown here is derived from an EMBL/GenBank/DDBJ whole genome shotgun (WGS) entry which is preliminary data.</text>
</comment>
<keyword evidence="1" id="KW-0812">Transmembrane</keyword>
<dbReference type="EMBL" id="QEQK01000001">
    <property type="protein sequence ID" value="PWN57712.1"/>
    <property type="molecule type" value="Genomic_DNA"/>
</dbReference>
<evidence type="ECO:0000313" key="3">
    <source>
        <dbReference type="Proteomes" id="UP000251800"/>
    </source>
</evidence>
<sequence length="125" mass="13392">MQSWALGFAALAAALHLLFFLMESVLFDRPAVQRRFGVAPTEADAVRPWALNQGFYNLFLSLAVIIGIGLWLTGRTHSGQAVVLTGCMVMLGAGIVLACTDRRMRRAAAIQAVPPLLAVLLLVSG</sequence>
<dbReference type="OrthoDB" id="9803832at2"/>
<organism evidence="2 3">
    <name type="scientific">Abyssibacter profundi</name>
    <dbReference type="NCBI Taxonomy" id="2182787"/>
    <lineage>
        <taxon>Bacteria</taxon>
        <taxon>Pseudomonadati</taxon>
        <taxon>Pseudomonadota</taxon>
        <taxon>Gammaproteobacteria</taxon>
        <taxon>Chromatiales</taxon>
        <taxon>Oceanococcaceae</taxon>
        <taxon>Abyssibacter</taxon>
    </lineage>
</organism>
<dbReference type="AlphaFoldDB" id="A0A363UQE8"/>
<dbReference type="InterPro" id="IPR009732">
    <property type="entry name" value="DUF1304"/>
</dbReference>
<keyword evidence="3" id="KW-1185">Reference proteome</keyword>
<feature type="transmembrane region" description="Helical" evidence="1">
    <location>
        <begin position="6"/>
        <end position="27"/>
    </location>
</feature>
<dbReference type="RefSeq" id="WP_109718568.1">
    <property type="nucleotide sequence ID" value="NZ_QEQK01000001.1"/>
</dbReference>
<keyword evidence="1" id="KW-1133">Transmembrane helix</keyword>
<name>A0A363UQE8_9GAMM</name>
<feature type="transmembrane region" description="Helical" evidence="1">
    <location>
        <begin position="55"/>
        <end position="74"/>
    </location>
</feature>
<reference evidence="2 3" key="1">
    <citation type="submission" date="2018-05" db="EMBL/GenBank/DDBJ databases">
        <title>Abyssibacter profundi OUC007T gen. nov., sp. nov, a marine bacterium isolated from seawater of the Mariana Trench.</title>
        <authorList>
            <person name="Zhou S."/>
        </authorList>
    </citation>
    <scope>NUCLEOTIDE SEQUENCE [LARGE SCALE GENOMIC DNA]</scope>
    <source>
        <strain evidence="2 3">OUC007</strain>
    </source>
</reference>
<gene>
    <name evidence="2" type="ORF">DEH80_00800</name>
</gene>
<dbReference type="Pfam" id="PF06993">
    <property type="entry name" value="DUF1304"/>
    <property type="match status" value="1"/>
</dbReference>